<comment type="caution">
    <text evidence="1">The sequence shown here is derived from an EMBL/GenBank/DDBJ whole genome shotgun (WGS) entry which is preliminary data.</text>
</comment>
<accession>A0A8X6RDQ0</accession>
<evidence type="ECO:0000313" key="1">
    <source>
        <dbReference type="EMBL" id="GFX90667.1"/>
    </source>
</evidence>
<protein>
    <submittedName>
        <fullName evidence="1">Uncharacterized protein</fullName>
    </submittedName>
</protein>
<reference evidence="1" key="1">
    <citation type="submission" date="2020-08" db="EMBL/GenBank/DDBJ databases">
        <title>Multicomponent nature underlies the extraordinary mechanical properties of spider dragline silk.</title>
        <authorList>
            <person name="Kono N."/>
            <person name="Nakamura H."/>
            <person name="Mori M."/>
            <person name="Yoshida Y."/>
            <person name="Ohtoshi R."/>
            <person name="Malay A.D."/>
            <person name="Moran D.A.P."/>
            <person name="Tomita M."/>
            <person name="Numata K."/>
            <person name="Arakawa K."/>
        </authorList>
    </citation>
    <scope>NUCLEOTIDE SEQUENCE</scope>
</reference>
<dbReference type="AlphaFoldDB" id="A0A8X6RDQ0"/>
<keyword evidence="2" id="KW-1185">Reference proteome</keyword>
<dbReference type="EMBL" id="BMAU01021103">
    <property type="protein sequence ID" value="GFX90667.1"/>
    <property type="molecule type" value="Genomic_DNA"/>
</dbReference>
<organism evidence="1 2">
    <name type="scientific">Trichonephila clavipes</name>
    <name type="common">Golden silk orbweaver</name>
    <name type="synonym">Nephila clavipes</name>
    <dbReference type="NCBI Taxonomy" id="2585209"/>
    <lineage>
        <taxon>Eukaryota</taxon>
        <taxon>Metazoa</taxon>
        <taxon>Ecdysozoa</taxon>
        <taxon>Arthropoda</taxon>
        <taxon>Chelicerata</taxon>
        <taxon>Arachnida</taxon>
        <taxon>Araneae</taxon>
        <taxon>Araneomorphae</taxon>
        <taxon>Entelegynae</taxon>
        <taxon>Araneoidea</taxon>
        <taxon>Nephilidae</taxon>
        <taxon>Trichonephila</taxon>
    </lineage>
</organism>
<name>A0A8X6RDQ0_TRICX</name>
<gene>
    <name evidence="1" type="ORF">TNCV_3194851</name>
</gene>
<proteinExistence type="predicted"/>
<dbReference type="Proteomes" id="UP000887159">
    <property type="component" value="Unassembled WGS sequence"/>
</dbReference>
<evidence type="ECO:0000313" key="2">
    <source>
        <dbReference type="Proteomes" id="UP000887159"/>
    </source>
</evidence>
<sequence length="93" mass="10724">MLPVLGKKAVLEWCMKEGLIGSSYVCPKCGKSMELRERTGIVIFMWQPKPSSLRAQAQLMRTETVKTLRLLRNTEVREQALPSAYHRQTYLLK</sequence>